<dbReference type="PROSITE" id="PS00409">
    <property type="entry name" value="PROKAR_NTER_METHYL"/>
    <property type="match status" value="1"/>
</dbReference>
<reference evidence="1 2" key="2">
    <citation type="submission" date="2020-09" db="EMBL/GenBank/DDBJ databases">
        <authorList>
            <person name="Chen F.-J."/>
            <person name="Lee Y.-T."/>
        </authorList>
    </citation>
    <scope>NUCLEOTIDE SEQUENCE [LARGE SCALE GENOMIC DNA]</scope>
    <source>
        <strain evidence="1 2">AS72</strain>
    </source>
</reference>
<dbReference type="NCBIfam" id="TIGR02532">
    <property type="entry name" value="IV_pilin_GFxxxE"/>
    <property type="match status" value="1"/>
</dbReference>
<organism evidence="1 2">
    <name type="scientific">Acinetobacter seifertii</name>
    <dbReference type="NCBI Taxonomy" id="1530123"/>
    <lineage>
        <taxon>Bacteria</taxon>
        <taxon>Pseudomonadati</taxon>
        <taxon>Pseudomonadota</taxon>
        <taxon>Gammaproteobacteria</taxon>
        <taxon>Moraxellales</taxon>
        <taxon>Moraxellaceae</taxon>
        <taxon>Acinetobacter</taxon>
        <taxon>Acinetobacter calcoaceticus/baumannii complex</taxon>
    </lineage>
</organism>
<gene>
    <name evidence="1" type="ORF">IC795_01615</name>
</gene>
<reference evidence="2" key="1">
    <citation type="submission" date="2020-09" db="EMBL/GenBank/DDBJ databases">
        <title>Clinical and molecular characterization of Acinetobacter seifertii in Taiwan.</title>
        <authorList>
            <person name="Li L.-H."/>
            <person name="Yang Y.-S."/>
            <person name="Sun J.-R."/>
            <person name="Huang T.-W."/>
            <person name="Huang W.-C."/>
            <person name="Wang Y.-C."/>
            <person name="Kuo T.-H."/>
            <person name="Kuo S.-C."/>
            <person name="Chen T.-L."/>
        </authorList>
    </citation>
    <scope>NUCLEOTIDE SEQUENCE [LARGE SCALE GENOMIC DNA]</scope>
    <source>
        <strain evidence="2">AS72</strain>
    </source>
</reference>
<dbReference type="Proteomes" id="UP000516745">
    <property type="component" value="Chromosome"/>
</dbReference>
<sequence length="151" mass="15384">MNAQKGFTLIELMIVVAIIGILAAIAIPQYREYVATSYGSSAIGGINNFVPKVQACIQTGIGCDSLNGAGGAARELSKTPIADASLTSSTKVWATADVNEQTAVTLVAANKGCAITATVTQDGAVSYTVANKGAANDDQCKKGSKIDTLTP</sequence>
<accession>A0A7H2Q1R0</accession>
<dbReference type="EMBL" id="CP061565">
    <property type="protein sequence ID" value="QNX09043.1"/>
    <property type="molecule type" value="Genomic_DNA"/>
</dbReference>
<dbReference type="Pfam" id="PF07963">
    <property type="entry name" value="N_methyl"/>
    <property type="match status" value="1"/>
</dbReference>
<dbReference type="InterPro" id="IPR012902">
    <property type="entry name" value="N_methyl_site"/>
</dbReference>
<name>A0A7H2Q1R0_9GAMM</name>
<dbReference type="AlphaFoldDB" id="A0A7H2Q1R0"/>
<dbReference type="SUPFAM" id="SSF54523">
    <property type="entry name" value="Pili subunits"/>
    <property type="match status" value="1"/>
</dbReference>
<dbReference type="Gene3D" id="3.30.700.10">
    <property type="entry name" value="Glycoprotein, Type 4 Pilin"/>
    <property type="match status" value="1"/>
</dbReference>
<dbReference type="InterPro" id="IPR045584">
    <property type="entry name" value="Pilin-like"/>
</dbReference>
<protein>
    <submittedName>
        <fullName evidence="1">Prepilin-type N-terminal cleavage/methylation domain-containing protein</fullName>
    </submittedName>
</protein>
<proteinExistence type="predicted"/>
<evidence type="ECO:0000313" key="1">
    <source>
        <dbReference type="EMBL" id="QNX09043.1"/>
    </source>
</evidence>
<evidence type="ECO:0000313" key="2">
    <source>
        <dbReference type="Proteomes" id="UP000516745"/>
    </source>
</evidence>